<protein>
    <submittedName>
        <fullName evidence="3">LpqB family beta-propeller domain-containing protein</fullName>
    </submittedName>
</protein>
<evidence type="ECO:0000313" key="4">
    <source>
        <dbReference type="Proteomes" id="UP001165586"/>
    </source>
</evidence>
<dbReference type="PROSITE" id="PS51257">
    <property type="entry name" value="PROKAR_LIPOPROTEIN"/>
    <property type="match status" value="1"/>
</dbReference>
<dbReference type="EMBL" id="JANLCJ010000005">
    <property type="protein sequence ID" value="MCS5734936.1"/>
    <property type="molecule type" value="Genomic_DNA"/>
</dbReference>
<reference evidence="3" key="1">
    <citation type="submission" date="2022-08" db="EMBL/GenBank/DDBJ databases">
        <authorList>
            <person name="Deng Y."/>
            <person name="Han X.-F."/>
            <person name="Zhang Y.-Q."/>
        </authorList>
    </citation>
    <scope>NUCLEOTIDE SEQUENCE</scope>
    <source>
        <strain evidence="3">CPCC 203386</strain>
    </source>
</reference>
<dbReference type="Pfam" id="PF10646">
    <property type="entry name" value="Germane"/>
    <property type="match status" value="1"/>
</dbReference>
<feature type="signal peptide" evidence="1">
    <location>
        <begin position="1"/>
        <end position="27"/>
    </location>
</feature>
<dbReference type="Pfam" id="PF25976">
    <property type="entry name" value="LpqB_N"/>
    <property type="match status" value="1"/>
</dbReference>
<evidence type="ECO:0000313" key="3">
    <source>
        <dbReference type="EMBL" id="MCS5734936.1"/>
    </source>
</evidence>
<keyword evidence="1" id="KW-0732">Signal</keyword>
<dbReference type="RefSeq" id="WP_259539848.1">
    <property type="nucleotide sequence ID" value="NZ_JANLCJ010000005.1"/>
</dbReference>
<comment type="caution">
    <text evidence="3">The sequence shown here is derived from an EMBL/GenBank/DDBJ whole genome shotgun (WGS) entry which is preliminary data.</text>
</comment>
<gene>
    <name evidence="3" type="ORF">N1032_14415</name>
</gene>
<evidence type="ECO:0000259" key="2">
    <source>
        <dbReference type="SMART" id="SM00909"/>
    </source>
</evidence>
<feature type="chain" id="PRO_5046546736" evidence="1">
    <location>
        <begin position="28"/>
        <end position="562"/>
    </location>
</feature>
<evidence type="ECO:0000256" key="1">
    <source>
        <dbReference type="SAM" id="SignalP"/>
    </source>
</evidence>
<feature type="domain" description="GerMN" evidence="2">
    <location>
        <begin position="205"/>
        <end position="294"/>
    </location>
</feature>
<dbReference type="SMART" id="SM00909">
    <property type="entry name" value="Germane"/>
    <property type="match status" value="1"/>
</dbReference>
<dbReference type="Proteomes" id="UP001165586">
    <property type="component" value="Unassembled WGS sequence"/>
</dbReference>
<organism evidence="3 4">
    <name type="scientific">Herbiconiux daphne</name>
    <dbReference type="NCBI Taxonomy" id="2970914"/>
    <lineage>
        <taxon>Bacteria</taxon>
        <taxon>Bacillati</taxon>
        <taxon>Actinomycetota</taxon>
        <taxon>Actinomycetes</taxon>
        <taxon>Micrococcales</taxon>
        <taxon>Microbacteriaceae</taxon>
        <taxon>Herbiconiux</taxon>
    </lineage>
</organism>
<keyword evidence="4" id="KW-1185">Reference proteome</keyword>
<dbReference type="InterPro" id="IPR019606">
    <property type="entry name" value="GerMN"/>
</dbReference>
<proteinExistence type="predicted"/>
<name>A0ABT2H4U5_9MICO</name>
<sequence>MRRRRKLLSAVVAMLGAILLVAMTACSGIPRSGSVEAGDAIGTDDDIDVIFLAADPTKGATQQQILTGFILAAKSPQDDYQIARRYLTKSAADTWKPNAKTTVDSGTRPISTVDDTTLDMSVTVVADVDSNGSYSENPPAPPTALRFTFTQVDGEWRIDGLDDGVVIENAFFDQVFSSHALYFYDPTFTFLVPDLRWFPTTTAVGTRVVKALLAGPTAWLGDGAVVTAFPDGTQTTAVVTSGGQTQVELSSNVLQSDAVDLVRMQEQLRASLSDLASASNITISVDQNAVPIPPSNVRPADAAPRVNALPLVLRDNAFGYLTGQSVSPIDGISDGVESLQPLAAAYSATSETAAVKAGNGAVWAVRGSTAPAVLDQRAGLIDPAVDPFGYVWSVPAASPTSVSAYGTDGAAITIPTTWDGASGITSLEISRDGTRALAFLSVGGLPRLVVAAVIRNQDGVPQKLGQPVELASGSGAPVDATWVDQLTVASITVLPAGEARARSQQLGGQTSELGAPSGAVTMAGGNDLAGVRVLTSEGGLLQLRGNAWQATATGITRLAVQN</sequence>
<accession>A0ABT2H4U5</accession>
<dbReference type="InterPro" id="IPR059026">
    <property type="entry name" value="LpqB_N"/>
</dbReference>